<evidence type="ECO:0000256" key="3">
    <source>
        <dbReference type="ARBA" id="ARBA00023268"/>
    </source>
</evidence>
<protein>
    <submittedName>
        <fullName evidence="6">KR domain-containing protein</fullName>
    </submittedName>
</protein>
<keyword evidence="2" id="KW-0597">Phosphoprotein</keyword>
<keyword evidence="3" id="KW-0511">Multifunctional enzyme</keyword>
<dbReference type="GO" id="GO:0005886">
    <property type="term" value="C:plasma membrane"/>
    <property type="evidence" value="ECO:0007669"/>
    <property type="project" value="TreeGrafter"/>
</dbReference>
<proteinExistence type="predicted"/>
<evidence type="ECO:0000313" key="6">
    <source>
        <dbReference type="EMBL" id="QIS02180.1"/>
    </source>
</evidence>
<dbReference type="SMART" id="SM00822">
    <property type="entry name" value="PKS_KR"/>
    <property type="match status" value="1"/>
</dbReference>
<dbReference type="Gene3D" id="3.40.50.720">
    <property type="entry name" value="NAD(P)-binding Rossmann-like Domain"/>
    <property type="match status" value="1"/>
</dbReference>
<feature type="domain" description="Ketoreductase" evidence="5">
    <location>
        <begin position="257"/>
        <end position="485"/>
    </location>
</feature>
<reference evidence="6 7" key="1">
    <citation type="journal article" date="2019" name="ACS Chem. Biol.">
        <title>Identification and Mobilization of a Cryptic Antibiotic Biosynthesis Gene Locus from a Human-Pathogenic Nocardia Isolate.</title>
        <authorList>
            <person name="Herisse M."/>
            <person name="Ishida K."/>
            <person name="Porter J.L."/>
            <person name="Howden B."/>
            <person name="Hertweck C."/>
            <person name="Stinear T.P."/>
            <person name="Pidot S.J."/>
        </authorList>
    </citation>
    <scope>NUCLEOTIDE SEQUENCE [LARGE SCALE GENOMIC DNA]</scope>
    <source>
        <strain evidence="6 7">AUSMDU00024985</strain>
    </source>
</reference>
<feature type="region of interest" description="Disordered" evidence="4">
    <location>
        <begin position="1"/>
        <end position="30"/>
    </location>
</feature>
<dbReference type="GO" id="GO:0005737">
    <property type="term" value="C:cytoplasm"/>
    <property type="evidence" value="ECO:0007669"/>
    <property type="project" value="TreeGrafter"/>
</dbReference>
<gene>
    <name evidence="6" type="ORF">F5X71_07480</name>
</gene>
<dbReference type="Proteomes" id="UP000501705">
    <property type="component" value="Chromosome"/>
</dbReference>
<evidence type="ECO:0000256" key="4">
    <source>
        <dbReference type="SAM" id="MobiDB-lite"/>
    </source>
</evidence>
<dbReference type="InterPro" id="IPR013968">
    <property type="entry name" value="PKS_KR"/>
</dbReference>
<dbReference type="InterPro" id="IPR050091">
    <property type="entry name" value="PKS_NRPS_Biosynth_Enz"/>
</dbReference>
<dbReference type="SUPFAM" id="SSF51735">
    <property type="entry name" value="NAD(P)-binding Rossmann-fold domains"/>
    <property type="match status" value="2"/>
</dbReference>
<evidence type="ECO:0000256" key="2">
    <source>
        <dbReference type="ARBA" id="ARBA00022553"/>
    </source>
</evidence>
<keyword evidence="1" id="KW-0596">Phosphopantetheine</keyword>
<sequence>MIDVREDRATPLGPPGAGSAARETSAGSVQPVRRFVWRPREVEAVPNEPSPRLLGRRIAVLGGSGESASQVMSALRAAGAAPARLEPPHEGGQVAAFLWDMGRLDGIVDLNHEQPFDLSDSERWGEQLWQTIELLRGCYERWRAESGTERLFYVAVTRMDGTHGYGCGPLAQPLGGLWAGLAKSLPREFDNVNVRVLDFPAAATRVEPLDAAMAAQLCRELYRWGPFEIGHADGRRYTLVAERAEVPDPVLTLGPGDVVVLSGGGRGIGFALARQLAGKYGCRVLVSGRSPLPDPGDAVNTLSEDEFRAYRERTLVAAARQRTLAAARAALERATLARELLARLAAAKAEGLDIDYYQCDVTEPDQVRALLAAAGPGLAGVVHDAGVDAPVRLPGKSAEVVRRTTAVKVTGLLNLIAALQDRPPVRFFSTAGSLAGRWGGMVGQLEYAAANEAASRIGRWAAGTGSGLARPVPVATMCWPTWERLGIITNYEATLAYMSAMSVPEGLRHWEREILAGSAGEFTFVGAFGQAITPVLLRAYPPAAGLIGLDHLAGRLLFLGAPTRFVAGSTLETELVLGDELAPAFADFRVDGSPAMPLGLLLEYLRSLADWVQPDGPVPPLSAIGDIRVNLSALREAGIGARLRAGVLRQPSDHRAWQVSVEIWFRATQLASATLHYGDTGDGPDDAGRTEEIPVGGGSVRRLQWNGQALRLGRWSVRDDAATAGSAEVVADRGQDLVLAVPAPRSVLPLNQLETLLWHAYRRQAPTALAHLRIEAIEFPGPLSGSAGRVTAAGATSTAYTPAGQVRLTMRGIRYA</sequence>
<accession>A0A6G9XMV3</accession>
<dbReference type="RefSeq" id="WP_167461283.1">
    <property type="nucleotide sequence ID" value="NZ_CP046171.1"/>
</dbReference>
<name>A0A6G9XMV3_NOCBR</name>
<dbReference type="GO" id="GO:0006633">
    <property type="term" value="P:fatty acid biosynthetic process"/>
    <property type="evidence" value="ECO:0007669"/>
    <property type="project" value="TreeGrafter"/>
</dbReference>
<dbReference type="Pfam" id="PF08659">
    <property type="entry name" value="KR"/>
    <property type="match status" value="1"/>
</dbReference>
<organism evidence="6 7">
    <name type="scientific">Nocardia brasiliensis</name>
    <dbReference type="NCBI Taxonomy" id="37326"/>
    <lineage>
        <taxon>Bacteria</taxon>
        <taxon>Bacillati</taxon>
        <taxon>Actinomycetota</taxon>
        <taxon>Actinomycetes</taxon>
        <taxon>Mycobacteriales</taxon>
        <taxon>Nocardiaceae</taxon>
        <taxon>Nocardia</taxon>
    </lineage>
</organism>
<dbReference type="GO" id="GO:0004312">
    <property type="term" value="F:fatty acid synthase activity"/>
    <property type="evidence" value="ECO:0007669"/>
    <property type="project" value="TreeGrafter"/>
</dbReference>
<dbReference type="AlphaFoldDB" id="A0A6G9XMV3"/>
<evidence type="ECO:0000259" key="5">
    <source>
        <dbReference type="SMART" id="SM00822"/>
    </source>
</evidence>
<dbReference type="InterPro" id="IPR036291">
    <property type="entry name" value="NAD(P)-bd_dom_sf"/>
</dbReference>
<evidence type="ECO:0000313" key="7">
    <source>
        <dbReference type="Proteomes" id="UP000501705"/>
    </source>
</evidence>
<dbReference type="PANTHER" id="PTHR43775">
    <property type="entry name" value="FATTY ACID SYNTHASE"/>
    <property type="match status" value="1"/>
</dbReference>
<dbReference type="PANTHER" id="PTHR43775:SF37">
    <property type="entry name" value="SI:DKEY-61P9.11"/>
    <property type="match status" value="1"/>
</dbReference>
<evidence type="ECO:0000256" key="1">
    <source>
        <dbReference type="ARBA" id="ARBA00022450"/>
    </source>
</evidence>
<dbReference type="GO" id="GO:0071770">
    <property type="term" value="P:DIM/DIP cell wall layer assembly"/>
    <property type="evidence" value="ECO:0007669"/>
    <property type="project" value="TreeGrafter"/>
</dbReference>
<dbReference type="EMBL" id="CP046171">
    <property type="protein sequence ID" value="QIS02180.1"/>
    <property type="molecule type" value="Genomic_DNA"/>
</dbReference>
<dbReference type="InterPro" id="IPR057326">
    <property type="entry name" value="KR_dom"/>
</dbReference>